<dbReference type="EMBL" id="RIZI01000129">
    <property type="protein sequence ID" value="RNF67896.1"/>
    <property type="molecule type" value="Genomic_DNA"/>
</dbReference>
<protein>
    <submittedName>
        <fullName evidence="1">Phosphonate ABC transporter substrate-binding protein</fullName>
    </submittedName>
</protein>
<accession>A0A3M8RHS2</accession>
<organism evidence="1">
    <name type="scientific">Acidithiobacillus sulfuriphilus</name>
    <dbReference type="NCBI Taxonomy" id="1867749"/>
    <lineage>
        <taxon>Bacteria</taxon>
        <taxon>Pseudomonadati</taxon>
        <taxon>Pseudomonadota</taxon>
        <taxon>Acidithiobacillia</taxon>
        <taxon>Acidithiobacillales</taxon>
        <taxon>Acidithiobacillaceae</taxon>
        <taxon>Acidithiobacillus</taxon>
    </lineage>
</organism>
<dbReference type="SUPFAM" id="SSF53850">
    <property type="entry name" value="Periplasmic binding protein-like II"/>
    <property type="match status" value="1"/>
</dbReference>
<dbReference type="AlphaFoldDB" id="A0A3M8RHS2"/>
<name>A0A3M8RHS2_9PROT</name>
<dbReference type="PANTHER" id="PTHR35841">
    <property type="entry name" value="PHOSPHONATES-BINDING PERIPLASMIC PROTEIN"/>
    <property type="match status" value="1"/>
</dbReference>
<dbReference type="RefSeq" id="WP_123102306.1">
    <property type="nucleotide sequence ID" value="NZ_CP127527.1"/>
</dbReference>
<gene>
    <name evidence="1" type="ORF">EC580_03720</name>
</gene>
<dbReference type="PANTHER" id="PTHR35841:SF1">
    <property type="entry name" value="PHOSPHONATES-BINDING PERIPLASMIC PROTEIN"/>
    <property type="match status" value="1"/>
</dbReference>
<dbReference type="OrthoDB" id="5318791at2"/>
<dbReference type="Gene3D" id="3.40.190.10">
    <property type="entry name" value="Periplasmic binding protein-like II"/>
    <property type="match status" value="2"/>
</dbReference>
<reference evidence="1" key="1">
    <citation type="submission" date="2018-10" db="EMBL/GenBank/DDBJ databases">
        <title>Acidithiobacillus sulfuriphilus sp. nov.: an extremely acidophilic sulfur-oxidizing chemolithotroph isolated from a neutral pH environment.</title>
        <authorList>
            <person name="Falagan C."/>
            <person name="Moya-Beltran A."/>
            <person name="Quatrini R."/>
            <person name="Johnson D.B."/>
        </authorList>
    </citation>
    <scope>NUCLEOTIDE SEQUENCE [LARGE SCALE GENOMIC DNA]</scope>
    <source>
        <strain evidence="1">CJ-2</strain>
    </source>
</reference>
<sequence length="511" mass="54652">MIIPIRILLCLIFFVFSPAAQAQLRLLLPPVSSPATMYAAFAPLAAYLGKATGETVTLHFSANLDSFYAEAKMPVAQVTFFCPIAYLKVAHEDRYFPLAEVNPTPGGDRSVILVRRDSPIHNVLQLRGSSFVAGDPACAASSLIPLTLLQEAGLTPKDFHVFRQTGSDQSALMDVAARFYDATAVAENVAAPYLRAGTLRVIGQAPVGPGDLLAASGKVPAPLRARLTTALLAATRNAPAAMTALAGMVRGFQPVQDGDYAVLRTLYADLFGVALTPKRNSMAMSFAIPPTYTPMAAYQIFAPLREALARAIGRPVRLVIPADQQDFVQQGRRGAYDFSLLTPAMVTAERRTMTPLARSLPNPSAQRIAIIAREPVSLAVQALQPPLRIAYAGPYCSAREAALPALHSRERGTQPFIWKAVGSERAVFTSVANGSTDLGVVRAATFSSLDQALPGAWTVLMTVGTAAPWSFAVNRHFSPAQRQVLLQAMLHLAPNALSGAGFARFIPIPHE</sequence>
<dbReference type="Pfam" id="PF12974">
    <property type="entry name" value="Phosphonate-bd"/>
    <property type="match status" value="2"/>
</dbReference>
<evidence type="ECO:0000313" key="1">
    <source>
        <dbReference type="EMBL" id="RNF67896.1"/>
    </source>
</evidence>
<proteinExistence type="predicted"/>
<comment type="caution">
    <text evidence="1">The sequence shown here is derived from an EMBL/GenBank/DDBJ whole genome shotgun (WGS) entry which is preliminary data.</text>
</comment>